<dbReference type="InterPro" id="IPR050104">
    <property type="entry name" value="FMN-dep_NADH:Q_OxRdtase_AzoR1"/>
</dbReference>
<gene>
    <name evidence="6" type="primary">azoR</name>
    <name evidence="8" type="ORF">CBF37_08555</name>
</gene>
<evidence type="ECO:0000256" key="6">
    <source>
        <dbReference type="HAMAP-Rule" id="MF_01216"/>
    </source>
</evidence>
<dbReference type="EMBL" id="NGJS01000012">
    <property type="protein sequence ID" value="RST98210.1"/>
    <property type="molecule type" value="Genomic_DNA"/>
</dbReference>
<evidence type="ECO:0000256" key="4">
    <source>
        <dbReference type="ARBA" id="ARBA00023027"/>
    </source>
</evidence>
<keyword evidence="9" id="KW-1185">Reference proteome</keyword>
<dbReference type="GO" id="GO:0016652">
    <property type="term" value="F:oxidoreductase activity, acting on NAD(P)H as acceptor"/>
    <property type="evidence" value="ECO:0007669"/>
    <property type="project" value="UniProtKB-UniRule"/>
</dbReference>
<organism evidence="8 9">
    <name type="scientific">Vagococcus vulneris</name>
    <dbReference type="NCBI Taxonomy" id="1977869"/>
    <lineage>
        <taxon>Bacteria</taxon>
        <taxon>Bacillati</taxon>
        <taxon>Bacillota</taxon>
        <taxon>Bacilli</taxon>
        <taxon>Lactobacillales</taxon>
        <taxon>Enterococcaceae</taxon>
        <taxon>Vagococcus</taxon>
    </lineage>
</organism>
<dbReference type="InterPro" id="IPR003680">
    <property type="entry name" value="Flavodoxin_fold"/>
</dbReference>
<dbReference type="EC" id="1.6.5.-" evidence="6"/>
<dbReference type="SUPFAM" id="SSF52218">
    <property type="entry name" value="Flavoproteins"/>
    <property type="match status" value="1"/>
</dbReference>
<evidence type="ECO:0000256" key="2">
    <source>
        <dbReference type="ARBA" id="ARBA00022643"/>
    </source>
</evidence>
<comment type="caution">
    <text evidence="8">The sequence shown here is derived from an EMBL/GenBank/DDBJ whole genome shotgun (WGS) entry which is preliminary data.</text>
</comment>
<comment type="similarity">
    <text evidence="6">Belongs to the azoreductase type 1 family.</text>
</comment>
<comment type="function">
    <text evidence="6">Quinone reductase that provides resistance to thiol-specific stress caused by electrophilic quinones.</text>
</comment>
<dbReference type="HAMAP" id="MF_01216">
    <property type="entry name" value="Azoreductase_type1"/>
    <property type="match status" value="1"/>
</dbReference>
<feature type="binding site" evidence="6">
    <location>
        <begin position="17"/>
        <end position="19"/>
    </location>
    <ligand>
        <name>FMN</name>
        <dbReference type="ChEBI" id="CHEBI:58210"/>
    </ligand>
</feature>
<sequence length="203" mass="22471">MSNVLVIKSHPLSSKDSKSIQALEAFLDGYRSSHADDTVTILDVYNDYVPEIDGDMLSGWSNAVQGIELTEEQSAKVARFAELTDQFLAADKIVIANPLWNLNIPTRLKAWIDTINVAGKTFKYTETGPVPLTENKKLFHIQSSGGMYDGQDPSSQYIENIFAFIGVTDKGQLYIEGIDHHPEQRDEILGKALAEAHKAGINF</sequence>
<evidence type="ECO:0000259" key="7">
    <source>
        <dbReference type="Pfam" id="PF02525"/>
    </source>
</evidence>
<dbReference type="EC" id="1.7.1.17" evidence="6"/>
<feature type="domain" description="Flavodoxin-like fold" evidence="7">
    <location>
        <begin position="3"/>
        <end position="198"/>
    </location>
</feature>
<comment type="function">
    <text evidence="6">Also exhibits azoreductase activity. Catalyzes the reductive cleavage of the azo bond in aromatic azo compounds to the corresponding amines.</text>
</comment>
<comment type="subunit">
    <text evidence="6">Homodimer.</text>
</comment>
<reference evidence="8 9" key="1">
    <citation type="submission" date="2017-05" db="EMBL/GenBank/DDBJ databases">
        <title>Vagococcus spp. assemblies.</title>
        <authorList>
            <person name="Gulvik C.A."/>
        </authorList>
    </citation>
    <scope>NUCLEOTIDE SEQUENCE [LARGE SCALE GENOMIC DNA]</scope>
    <source>
        <strain evidence="8 9">SS1995</strain>
    </source>
</reference>
<dbReference type="Pfam" id="PF02525">
    <property type="entry name" value="Flavodoxin_2"/>
    <property type="match status" value="1"/>
</dbReference>
<dbReference type="GO" id="GO:0009055">
    <property type="term" value="F:electron transfer activity"/>
    <property type="evidence" value="ECO:0007669"/>
    <property type="project" value="UniProtKB-UniRule"/>
</dbReference>
<evidence type="ECO:0000313" key="8">
    <source>
        <dbReference type="EMBL" id="RST98210.1"/>
    </source>
</evidence>
<comment type="caution">
    <text evidence="6">Lacks conserved residue(s) required for the propagation of feature annotation.</text>
</comment>
<dbReference type="PANTHER" id="PTHR43741">
    <property type="entry name" value="FMN-DEPENDENT NADH-AZOREDUCTASE 1"/>
    <property type="match status" value="1"/>
</dbReference>
<dbReference type="PANTHER" id="PTHR43741:SF7">
    <property type="entry name" value="FMN-DEPENDENT NADH:QUINONE OXIDOREDUCTASE"/>
    <property type="match status" value="1"/>
</dbReference>
<proteinExistence type="inferred from homology"/>
<keyword evidence="4 6" id="KW-0520">NAD</keyword>
<evidence type="ECO:0000256" key="5">
    <source>
        <dbReference type="ARBA" id="ARBA00048542"/>
    </source>
</evidence>
<protein>
    <recommendedName>
        <fullName evidence="6">FMN dependent NADH:quinone oxidoreductase</fullName>
        <ecNumber evidence="6">1.6.5.-</ecNumber>
    </recommendedName>
    <alternativeName>
        <fullName evidence="6">Azo-dye reductase</fullName>
    </alternativeName>
    <alternativeName>
        <fullName evidence="6">FMN-dependent NADH-azo compound oxidoreductase</fullName>
    </alternativeName>
    <alternativeName>
        <fullName evidence="6">FMN-dependent NADH-azoreductase</fullName>
        <ecNumber evidence="6">1.7.1.17</ecNumber>
    </alternativeName>
</protein>
<dbReference type="OrthoDB" id="9805013at2"/>
<keyword evidence="3 6" id="KW-0560">Oxidoreductase</keyword>
<comment type="catalytic activity">
    <reaction evidence="6">
        <text>2 a quinone + NADH + H(+) = 2 a 1,4-benzosemiquinone + NAD(+)</text>
        <dbReference type="Rhea" id="RHEA:65952"/>
        <dbReference type="ChEBI" id="CHEBI:15378"/>
        <dbReference type="ChEBI" id="CHEBI:57540"/>
        <dbReference type="ChEBI" id="CHEBI:57945"/>
        <dbReference type="ChEBI" id="CHEBI:132124"/>
        <dbReference type="ChEBI" id="CHEBI:134225"/>
    </reaction>
</comment>
<evidence type="ECO:0000313" key="9">
    <source>
        <dbReference type="Proteomes" id="UP000287857"/>
    </source>
</evidence>
<dbReference type="Gene3D" id="3.40.50.360">
    <property type="match status" value="1"/>
</dbReference>
<dbReference type="InterPro" id="IPR029039">
    <property type="entry name" value="Flavoprotein-like_sf"/>
</dbReference>
<dbReference type="Proteomes" id="UP000287857">
    <property type="component" value="Unassembled WGS sequence"/>
</dbReference>
<keyword evidence="2 6" id="KW-0288">FMN</keyword>
<dbReference type="GO" id="GO:0016655">
    <property type="term" value="F:oxidoreductase activity, acting on NAD(P)H, quinone or similar compound as acceptor"/>
    <property type="evidence" value="ECO:0007669"/>
    <property type="project" value="InterPro"/>
</dbReference>
<comment type="catalytic activity">
    <reaction evidence="5">
        <text>N,N-dimethyl-1,4-phenylenediamine + anthranilate + 2 NAD(+) = 2-(4-dimethylaminophenyl)diazenylbenzoate + 2 NADH + 2 H(+)</text>
        <dbReference type="Rhea" id="RHEA:55872"/>
        <dbReference type="ChEBI" id="CHEBI:15378"/>
        <dbReference type="ChEBI" id="CHEBI:15783"/>
        <dbReference type="ChEBI" id="CHEBI:16567"/>
        <dbReference type="ChEBI" id="CHEBI:57540"/>
        <dbReference type="ChEBI" id="CHEBI:57945"/>
        <dbReference type="ChEBI" id="CHEBI:71579"/>
        <dbReference type="EC" id="1.7.1.17"/>
    </reaction>
    <physiologicalReaction direction="right-to-left" evidence="5">
        <dbReference type="Rhea" id="RHEA:55874"/>
    </physiologicalReaction>
</comment>
<name>A0A429ZWQ3_9ENTE</name>
<dbReference type="RefSeq" id="WP_125984333.1">
    <property type="nucleotide sequence ID" value="NZ_NGJS01000012.1"/>
</dbReference>
<keyword evidence="1 6" id="KW-0285">Flavoprotein</keyword>
<dbReference type="AlphaFoldDB" id="A0A429ZWQ3"/>
<feature type="binding site" evidence="6">
    <location>
        <begin position="143"/>
        <end position="146"/>
    </location>
    <ligand>
        <name>FMN</name>
        <dbReference type="ChEBI" id="CHEBI:58210"/>
    </ligand>
</feature>
<dbReference type="GO" id="GO:0010181">
    <property type="term" value="F:FMN binding"/>
    <property type="evidence" value="ECO:0007669"/>
    <property type="project" value="UniProtKB-UniRule"/>
</dbReference>
<accession>A0A429ZWQ3</accession>
<evidence type="ECO:0000256" key="3">
    <source>
        <dbReference type="ARBA" id="ARBA00023002"/>
    </source>
</evidence>
<comment type="cofactor">
    <cofactor evidence="6">
        <name>FMN</name>
        <dbReference type="ChEBI" id="CHEBI:58210"/>
    </cofactor>
    <text evidence="6">Binds 1 FMN per subunit.</text>
</comment>
<evidence type="ECO:0000256" key="1">
    <source>
        <dbReference type="ARBA" id="ARBA00022630"/>
    </source>
</evidence>
<dbReference type="InterPro" id="IPR023048">
    <property type="entry name" value="NADH:quinone_OxRdtase_FMN_depd"/>
</dbReference>